<dbReference type="OrthoDB" id="2125396at2759"/>
<dbReference type="Gene3D" id="1.20.1280.50">
    <property type="match status" value="1"/>
</dbReference>
<name>A0A433DEJ9_9FUNG</name>
<dbReference type="InterPro" id="IPR032675">
    <property type="entry name" value="LRR_dom_sf"/>
</dbReference>
<dbReference type="SUPFAM" id="SSF52047">
    <property type="entry name" value="RNI-like"/>
    <property type="match status" value="1"/>
</dbReference>
<reference evidence="1 2" key="1">
    <citation type="journal article" date="2018" name="New Phytol.">
        <title>Phylogenomics of Endogonaceae and evolution of mycorrhizas within Mucoromycota.</title>
        <authorList>
            <person name="Chang Y."/>
            <person name="Desiro A."/>
            <person name="Na H."/>
            <person name="Sandor L."/>
            <person name="Lipzen A."/>
            <person name="Clum A."/>
            <person name="Barry K."/>
            <person name="Grigoriev I.V."/>
            <person name="Martin F.M."/>
            <person name="Stajich J.E."/>
            <person name="Smith M.E."/>
            <person name="Bonito G."/>
            <person name="Spatafora J.W."/>
        </authorList>
    </citation>
    <scope>NUCLEOTIDE SEQUENCE [LARGE SCALE GENOMIC DNA]</scope>
    <source>
        <strain evidence="1 2">GMNB39</strain>
    </source>
</reference>
<keyword evidence="2" id="KW-1185">Reference proteome</keyword>
<accession>A0A433DEJ9</accession>
<sequence length="404" mass="46334">MSRMLPEILREIFRYLQSSELDLIAASLACKSWYFEARPLVNDGALRFLNLRSHRVACRHLDADVEYLQRLSSLLTESRRLRLGYCDLGYRRYCDLVEEIRILPSIMNEKVQSGADAIHRVVKLRPANLHRICIGFRNQDTAPYRDCVMRLLDHIRALGQTITSVALGSVSLPVKSGQQTHEICLGVLDRFKDDIHEVSLNGVQLDYPIQHALAQCHSVERLALRDGLPPSSDPPAPATENLVTRFADAFPHLTRLIFYMRVGRGDRVTGAQLRDLMTRCPKLRELRLEVDETVDDECVRFLAQTARNLVELHLSKCTGVRGEDEWSEGDIRWRELKRLHIADATGVAVSFVEQVLRVCQKLENVLLSKYDEGLEAKFEEYGYQYSIEEMSWKIDRSIPVTDIQ</sequence>
<dbReference type="Proteomes" id="UP000268093">
    <property type="component" value="Unassembled WGS sequence"/>
</dbReference>
<dbReference type="Gene3D" id="3.80.10.10">
    <property type="entry name" value="Ribonuclease Inhibitor"/>
    <property type="match status" value="1"/>
</dbReference>
<organism evidence="1 2">
    <name type="scientific">Jimgerdemannia flammicorona</name>
    <dbReference type="NCBI Taxonomy" id="994334"/>
    <lineage>
        <taxon>Eukaryota</taxon>
        <taxon>Fungi</taxon>
        <taxon>Fungi incertae sedis</taxon>
        <taxon>Mucoromycota</taxon>
        <taxon>Mucoromycotina</taxon>
        <taxon>Endogonomycetes</taxon>
        <taxon>Endogonales</taxon>
        <taxon>Endogonaceae</taxon>
        <taxon>Jimgerdemannia</taxon>
    </lineage>
</organism>
<evidence type="ECO:0000313" key="2">
    <source>
        <dbReference type="Proteomes" id="UP000268093"/>
    </source>
</evidence>
<dbReference type="EMBL" id="RBNI01002476">
    <property type="protein sequence ID" value="RUP49247.1"/>
    <property type="molecule type" value="Genomic_DNA"/>
</dbReference>
<dbReference type="AlphaFoldDB" id="A0A433DEJ9"/>
<protein>
    <submittedName>
        <fullName evidence="1">Uncharacterized protein</fullName>
    </submittedName>
</protein>
<evidence type="ECO:0000313" key="1">
    <source>
        <dbReference type="EMBL" id="RUP49247.1"/>
    </source>
</evidence>
<gene>
    <name evidence="1" type="ORF">BC936DRAFT_142968</name>
</gene>
<comment type="caution">
    <text evidence="1">The sequence shown here is derived from an EMBL/GenBank/DDBJ whole genome shotgun (WGS) entry which is preliminary data.</text>
</comment>
<proteinExistence type="predicted"/>